<dbReference type="EMBL" id="BARV01008924">
    <property type="protein sequence ID" value="GAI09992.1"/>
    <property type="molecule type" value="Genomic_DNA"/>
</dbReference>
<organism evidence="1">
    <name type="scientific">marine sediment metagenome</name>
    <dbReference type="NCBI Taxonomy" id="412755"/>
    <lineage>
        <taxon>unclassified sequences</taxon>
        <taxon>metagenomes</taxon>
        <taxon>ecological metagenomes</taxon>
    </lineage>
</organism>
<evidence type="ECO:0008006" key="2">
    <source>
        <dbReference type="Google" id="ProtNLM"/>
    </source>
</evidence>
<dbReference type="AlphaFoldDB" id="X1KSF5"/>
<comment type="caution">
    <text evidence="1">The sequence shown here is derived from an EMBL/GenBank/DDBJ whole genome shotgun (WGS) entry which is preliminary data.</text>
</comment>
<proteinExistence type="predicted"/>
<name>X1KSF5_9ZZZZ</name>
<protein>
    <recommendedName>
        <fullName evidence="2">HTH IS21-type domain-containing protein</fullName>
    </recommendedName>
</protein>
<gene>
    <name evidence="1" type="ORF">S06H3_17787</name>
</gene>
<evidence type="ECO:0000313" key="1">
    <source>
        <dbReference type="EMBL" id="GAI09992.1"/>
    </source>
</evidence>
<accession>X1KSF5</accession>
<feature type="non-terminal residue" evidence="1">
    <location>
        <position position="1"/>
    </location>
</feature>
<sequence>RIRPLYRDMDQWLKIRQKVLVEGVSRRQILRQTGMHWQTLQKILTHSSPPGYQRTKPVKKPRIGSFLERIKQILEADREVPRKQRHTAKRIFERLSHLPAAAQ</sequence>
<reference evidence="1" key="1">
    <citation type="journal article" date="2014" name="Front. Microbiol.">
        <title>High frequency of phylogenetically diverse reductive dehalogenase-homologous genes in deep subseafloor sedimentary metagenomes.</title>
        <authorList>
            <person name="Kawai M."/>
            <person name="Futagami T."/>
            <person name="Toyoda A."/>
            <person name="Takaki Y."/>
            <person name="Nishi S."/>
            <person name="Hori S."/>
            <person name="Arai W."/>
            <person name="Tsubouchi T."/>
            <person name="Morono Y."/>
            <person name="Uchiyama I."/>
            <person name="Ito T."/>
            <person name="Fujiyama A."/>
            <person name="Inagaki F."/>
            <person name="Takami H."/>
        </authorList>
    </citation>
    <scope>NUCLEOTIDE SEQUENCE</scope>
    <source>
        <strain evidence="1">Expedition CK06-06</strain>
    </source>
</reference>